<accession>A0ACB8BCD4</accession>
<gene>
    <name evidence="1" type="ORF">BV22DRAFT_1130661</name>
</gene>
<dbReference type="Proteomes" id="UP000790709">
    <property type="component" value="Unassembled WGS sequence"/>
</dbReference>
<proteinExistence type="predicted"/>
<sequence length="126" mass="14293">MAGARPVTDNSVVPDDNGQYPFKLYAWTSANYKGIRYYKGDMVHINHDYSDCHSFTSPKGFNDHMHSYKFEPLVDTKNLEIHFFKDAGCKGYLGGHRGPINEPSTTKFVSASSFRVRHYEPTIPGL</sequence>
<protein>
    <submittedName>
        <fullName evidence="1">Uncharacterized protein</fullName>
    </submittedName>
</protein>
<dbReference type="EMBL" id="MU266452">
    <property type="protein sequence ID" value="KAH7923460.1"/>
    <property type="molecule type" value="Genomic_DNA"/>
</dbReference>
<reference evidence="1" key="1">
    <citation type="journal article" date="2021" name="New Phytol.">
        <title>Evolutionary innovations through gain and loss of genes in the ectomycorrhizal Boletales.</title>
        <authorList>
            <person name="Wu G."/>
            <person name="Miyauchi S."/>
            <person name="Morin E."/>
            <person name="Kuo A."/>
            <person name="Drula E."/>
            <person name="Varga T."/>
            <person name="Kohler A."/>
            <person name="Feng B."/>
            <person name="Cao Y."/>
            <person name="Lipzen A."/>
            <person name="Daum C."/>
            <person name="Hundley H."/>
            <person name="Pangilinan J."/>
            <person name="Johnson J."/>
            <person name="Barry K."/>
            <person name="LaButti K."/>
            <person name="Ng V."/>
            <person name="Ahrendt S."/>
            <person name="Min B."/>
            <person name="Choi I.G."/>
            <person name="Park H."/>
            <person name="Plett J.M."/>
            <person name="Magnuson J."/>
            <person name="Spatafora J.W."/>
            <person name="Nagy L.G."/>
            <person name="Henrissat B."/>
            <person name="Grigoriev I.V."/>
            <person name="Yang Z.L."/>
            <person name="Xu J."/>
            <person name="Martin F.M."/>
        </authorList>
    </citation>
    <scope>NUCLEOTIDE SEQUENCE</scope>
    <source>
        <strain evidence="1">KUC20120723A-06</strain>
    </source>
</reference>
<name>A0ACB8BCD4_9AGAM</name>
<organism evidence="1 2">
    <name type="scientific">Leucogyrophana mollusca</name>
    <dbReference type="NCBI Taxonomy" id="85980"/>
    <lineage>
        <taxon>Eukaryota</taxon>
        <taxon>Fungi</taxon>
        <taxon>Dikarya</taxon>
        <taxon>Basidiomycota</taxon>
        <taxon>Agaricomycotina</taxon>
        <taxon>Agaricomycetes</taxon>
        <taxon>Agaricomycetidae</taxon>
        <taxon>Boletales</taxon>
        <taxon>Boletales incertae sedis</taxon>
        <taxon>Leucogyrophana</taxon>
    </lineage>
</organism>
<evidence type="ECO:0000313" key="1">
    <source>
        <dbReference type="EMBL" id="KAH7923460.1"/>
    </source>
</evidence>
<evidence type="ECO:0000313" key="2">
    <source>
        <dbReference type="Proteomes" id="UP000790709"/>
    </source>
</evidence>
<comment type="caution">
    <text evidence="1">The sequence shown here is derived from an EMBL/GenBank/DDBJ whole genome shotgun (WGS) entry which is preliminary data.</text>
</comment>
<keyword evidence="2" id="KW-1185">Reference proteome</keyword>